<evidence type="ECO:0000256" key="1">
    <source>
        <dbReference type="ARBA" id="ARBA00022801"/>
    </source>
</evidence>
<evidence type="ECO:0000313" key="4">
    <source>
        <dbReference type="Proteomes" id="UP001268610"/>
    </source>
</evidence>
<dbReference type="GO" id="GO:0016787">
    <property type="term" value="F:hydrolase activity"/>
    <property type="evidence" value="ECO:0007669"/>
    <property type="project" value="UniProtKB-KW"/>
</dbReference>
<dbReference type="InterPro" id="IPR047112">
    <property type="entry name" value="RecG/Mfd"/>
</dbReference>
<dbReference type="PANTHER" id="PTHR47964:SF1">
    <property type="entry name" value="ATP-DEPENDENT DNA HELICASE HOMOLOG RECG, CHLOROPLASTIC"/>
    <property type="match status" value="1"/>
</dbReference>
<name>A0AAJ2GYX2_9HYPH</name>
<evidence type="ECO:0000256" key="2">
    <source>
        <dbReference type="ARBA" id="ARBA00022806"/>
    </source>
</evidence>
<proteinExistence type="predicted"/>
<keyword evidence="2" id="KW-0547">Nucleotide-binding</keyword>
<reference evidence="3" key="1">
    <citation type="submission" date="2023-04" db="EMBL/GenBank/DDBJ databases">
        <title>Genomic characterization of faba bean (Vicia faba) microsymbionts in Mexican soils.</title>
        <authorList>
            <person name="Rivera Orduna F.N."/>
            <person name="Guevara-Luna J."/>
            <person name="Yan J."/>
            <person name="Arroyo-Herrera I."/>
            <person name="Li Y."/>
            <person name="Vasquez-Murrieta M.S."/>
            <person name="Wang E.T."/>
        </authorList>
    </citation>
    <scope>NUCLEOTIDE SEQUENCE</scope>
    <source>
        <strain evidence="3">CH26</strain>
    </source>
</reference>
<gene>
    <name evidence="3" type="ORF">RJJ65_38635</name>
</gene>
<keyword evidence="2" id="KW-0347">Helicase</keyword>
<evidence type="ECO:0000313" key="3">
    <source>
        <dbReference type="EMBL" id="MDR9778462.1"/>
    </source>
</evidence>
<sequence>LFVEQALNHHAQRLPELLPSQFVTHYDMQAALRYVHQPPANANIFELIEGKHPAQQRLIFEELVAHQISLLTRRYYIQSIAAPVISPSKQIASQLVAQLPFQPTNAQVRVSAEILADLKQNKPMLRLVQGDVGA</sequence>
<feature type="non-terminal residue" evidence="3">
    <location>
        <position position="134"/>
    </location>
</feature>
<protein>
    <submittedName>
        <fullName evidence="3">Uncharacterized protein</fullName>
    </submittedName>
</protein>
<dbReference type="EMBL" id="JAVLSF010000843">
    <property type="protein sequence ID" value="MDR9778462.1"/>
    <property type="molecule type" value="Genomic_DNA"/>
</dbReference>
<keyword evidence="2" id="KW-0067">ATP-binding</keyword>
<dbReference type="SUPFAM" id="SSF52540">
    <property type="entry name" value="P-loop containing nucleoside triphosphate hydrolases"/>
    <property type="match status" value="1"/>
</dbReference>
<organism evidence="3 4">
    <name type="scientific">Rhizobium hidalgonense</name>
    <dbReference type="NCBI Taxonomy" id="1538159"/>
    <lineage>
        <taxon>Bacteria</taxon>
        <taxon>Pseudomonadati</taxon>
        <taxon>Pseudomonadota</taxon>
        <taxon>Alphaproteobacteria</taxon>
        <taxon>Hyphomicrobiales</taxon>
        <taxon>Rhizobiaceae</taxon>
        <taxon>Rhizobium/Agrobacterium group</taxon>
        <taxon>Rhizobium</taxon>
    </lineage>
</organism>
<feature type="non-terminal residue" evidence="3">
    <location>
        <position position="1"/>
    </location>
</feature>
<dbReference type="Proteomes" id="UP001268610">
    <property type="component" value="Unassembled WGS sequence"/>
</dbReference>
<dbReference type="GO" id="GO:0006281">
    <property type="term" value="P:DNA repair"/>
    <property type="evidence" value="ECO:0007669"/>
    <property type="project" value="InterPro"/>
</dbReference>
<comment type="caution">
    <text evidence="3">The sequence shown here is derived from an EMBL/GenBank/DDBJ whole genome shotgun (WGS) entry which is preliminary data.</text>
</comment>
<keyword evidence="1" id="KW-0378">Hydrolase</keyword>
<dbReference type="Gene3D" id="3.40.50.300">
    <property type="entry name" value="P-loop containing nucleotide triphosphate hydrolases"/>
    <property type="match status" value="1"/>
</dbReference>
<dbReference type="PANTHER" id="PTHR47964">
    <property type="entry name" value="ATP-DEPENDENT DNA HELICASE HOMOLOG RECG, CHLOROPLASTIC"/>
    <property type="match status" value="1"/>
</dbReference>
<accession>A0AAJ2GYX2</accession>
<dbReference type="GO" id="GO:0003678">
    <property type="term" value="F:DNA helicase activity"/>
    <property type="evidence" value="ECO:0007669"/>
    <property type="project" value="TreeGrafter"/>
</dbReference>
<dbReference type="AlphaFoldDB" id="A0AAJ2GYX2"/>
<dbReference type="InterPro" id="IPR027417">
    <property type="entry name" value="P-loop_NTPase"/>
</dbReference>